<keyword evidence="1" id="KW-0732">Signal</keyword>
<gene>
    <name evidence="2" type="ORF">FA13DRAFT_1794073</name>
</gene>
<protein>
    <recommendedName>
        <fullName evidence="4">Secreted protein</fullName>
    </recommendedName>
</protein>
<accession>A0A4Y7T2G2</accession>
<evidence type="ECO:0000256" key="1">
    <source>
        <dbReference type="SAM" id="SignalP"/>
    </source>
</evidence>
<name>A0A4Y7T2G2_COPMI</name>
<dbReference type="Proteomes" id="UP000298030">
    <property type="component" value="Unassembled WGS sequence"/>
</dbReference>
<proteinExistence type="predicted"/>
<dbReference type="AlphaFoldDB" id="A0A4Y7T2G2"/>
<feature type="chain" id="PRO_5021387069" description="Secreted protein" evidence="1">
    <location>
        <begin position="21"/>
        <end position="118"/>
    </location>
</feature>
<comment type="caution">
    <text evidence="2">The sequence shown here is derived from an EMBL/GenBank/DDBJ whole genome shotgun (WGS) entry which is preliminary data.</text>
</comment>
<dbReference type="EMBL" id="QPFP01000033">
    <property type="protein sequence ID" value="TEB28333.1"/>
    <property type="molecule type" value="Genomic_DNA"/>
</dbReference>
<reference evidence="2 3" key="1">
    <citation type="journal article" date="2019" name="Nat. Ecol. Evol.">
        <title>Megaphylogeny resolves global patterns of mushroom evolution.</title>
        <authorList>
            <person name="Varga T."/>
            <person name="Krizsan K."/>
            <person name="Foldi C."/>
            <person name="Dima B."/>
            <person name="Sanchez-Garcia M."/>
            <person name="Sanchez-Ramirez S."/>
            <person name="Szollosi G.J."/>
            <person name="Szarkandi J.G."/>
            <person name="Papp V."/>
            <person name="Albert L."/>
            <person name="Andreopoulos W."/>
            <person name="Angelini C."/>
            <person name="Antonin V."/>
            <person name="Barry K.W."/>
            <person name="Bougher N.L."/>
            <person name="Buchanan P."/>
            <person name="Buyck B."/>
            <person name="Bense V."/>
            <person name="Catcheside P."/>
            <person name="Chovatia M."/>
            <person name="Cooper J."/>
            <person name="Damon W."/>
            <person name="Desjardin D."/>
            <person name="Finy P."/>
            <person name="Geml J."/>
            <person name="Haridas S."/>
            <person name="Hughes K."/>
            <person name="Justo A."/>
            <person name="Karasinski D."/>
            <person name="Kautmanova I."/>
            <person name="Kiss B."/>
            <person name="Kocsube S."/>
            <person name="Kotiranta H."/>
            <person name="LaButti K.M."/>
            <person name="Lechner B.E."/>
            <person name="Liimatainen K."/>
            <person name="Lipzen A."/>
            <person name="Lukacs Z."/>
            <person name="Mihaltcheva S."/>
            <person name="Morgado L.N."/>
            <person name="Niskanen T."/>
            <person name="Noordeloos M.E."/>
            <person name="Ohm R.A."/>
            <person name="Ortiz-Santana B."/>
            <person name="Ovrebo C."/>
            <person name="Racz N."/>
            <person name="Riley R."/>
            <person name="Savchenko A."/>
            <person name="Shiryaev A."/>
            <person name="Soop K."/>
            <person name="Spirin V."/>
            <person name="Szebenyi C."/>
            <person name="Tomsovsky M."/>
            <person name="Tulloss R.E."/>
            <person name="Uehling J."/>
            <person name="Grigoriev I.V."/>
            <person name="Vagvolgyi C."/>
            <person name="Papp T."/>
            <person name="Martin F.M."/>
            <person name="Miettinen O."/>
            <person name="Hibbett D.S."/>
            <person name="Nagy L.G."/>
        </authorList>
    </citation>
    <scope>NUCLEOTIDE SEQUENCE [LARGE SCALE GENOMIC DNA]</scope>
    <source>
        <strain evidence="2 3">FP101781</strain>
    </source>
</reference>
<evidence type="ECO:0000313" key="2">
    <source>
        <dbReference type="EMBL" id="TEB28333.1"/>
    </source>
</evidence>
<evidence type="ECO:0008006" key="4">
    <source>
        <dbReference type="Google" id="ProtNLM"/>
    </source>
</evidence>
<feature type="signal peptide" evidence="1">
    <location>
        <begin position="1"/>
        <end position="20"/>
    </location>
</feature>
<keyword evidence="3" id="KW-1185">Reference proteome</keyword>
<organism evidence="2 3">
    <name type="scientific">Coprinellus micaceus</name>
    <name type="common">Glistening ink-cap mushroom</name>
    <name type="synonym">Coprinus micaceus</name>
    <dbReference type="NCBI Taxonomy" id="71717"/>
    <lineage>
        <taxon>Eukaryota</taxon>
        <taxon>Fungi</taxon>
        <taxon>Dikarya</taxon>
        <taxon>Basidiomycota</taxon>
        <taxon>Agaricomycotina</taxon>
        <taxon>Agaricomycetes</taxon>
        <taxon>Agaricomycetidae</taxon>
        <taxon>Agaricales</taxon>
        <taxon>Agaricineae</taxon>
        <taxon>Psathyrellaceae</taxon>
        <taxon>Coprinellus</taxon>
    </lineage>
</organism>
<sequence length="118" mass="12676">MPSTKGGFVVSFLRLGGTLALSSNLAPSPQLHPLRYSSFTQPPPYIWVKLPFPYHVSSPPSVMASSVRHAIGTKFTPLAHLNTERIHLGQPEPSHLVSLLCNPTYSKGHSATSACSPS</sequence>
<evidence type="ECO:0000313" key="3">
    <source>
        <dbReference type="Proteomes" id="UP000298030"/>
    </source>
</evidence>